<dbReference type="EMBL" id="CAJOBP010089496">
    <property type="protein sequence ID" value="CAF4942119.1"/>
    <property type="molecule type" value="Genomic_DNA"/>
</dbReference>
<feature type="compositionally biased region" description="Basic and acidic residues" evidence="1">
    <location>
        <begin position="70"/>
        <end position="80"/>
    </location>
</feature>
<feature type="non-terminal residue" evidence="2">
    <location>
        <position position="1"/>
    </location>
</feature>
<proteinExistence type="predicted"/>
<evidence type="ECO:0000313" key="2">
    <source>
        <dbReference type="EMBL" id="CAF4942119.1"/>
    </source>
</evidence>
<keyword evidence="3" id="KW-1185">Reference proteome</keyword>
<comment type="caution">
    <text evidence="2">The sequence shown here is derived from an EMBL/GenBank/DDBJ whole genome shotgun (WGS) entry which is preliminary data.</text>
</comment>
<dbReference type="Proteomes" id="UP000663873">
    <property type="component" value="Unassembled WGS sequence"/>
</dbReference>
<accession>A0A821XFN4</accession>
<organism evidence="2 3">
    <name type="scientific">Rotaria socialis</name>
    <dbReference type="NCBI Taxonomy" id="392032"/>
    <lineage>
        <taxon>Eukaryota</taxon>
        <taxon>Metazoa</taxon>
        <taxon>Spiralia</taxon>
        <taxon>Gnathifera</taxon>
        <taxon>Rotifera</taxon>
        <taxon>Eurotatoria</taxon>
        <taxon>Bdelloidea</taxon>
        <taxon>Philodinida</taxon>
        <taxon>Philodinidae</taxon>
        <taxon>Rotaria</taxon>
    </lineage>
</organism>
<feature type="compositionally biased region" description="Polar residues" evidence="1">
    <location>
        <begin position="37"/>
        <end position="62"/>
    </location>
</feature>
<gene>
    <name evidence="2" type="ORF">UJA718_LOCUS47370</name>
</gene>
<evidence type="ECO:0000313" key="3">
    <source>
        <dbReference type="Proteomes" id="UP000663873"/>
    </source>
</evidence>
<evidence type="ECO:0000256" key="1">
    <source>
        <dbReference type="SAM" id="MobiDB-lite"/>
    </source>
</evidence>
<name>A0A821XFN4_9BILA</name>
<sequence>LERKIKAKEYSSDESITASESEQENLDDNLHADESMLSISQTNENSNVSSSYIDDSTKNISQRGRHRRTRFDMNKMLHDD</sequence>
<dbReference type="AlphaFoldDB" id="A0A821XFN4"/>
<feature type="region of interest" description="Disordered" evidence="1">
    <location>
        <begin position="1"/>
        <end position="80"/>
    </location>
</feature>
<feature type="compositionally biased region" description="Basic and acidic residues" evidence="1">
    <location>
        <begin position="1"/>
        <end position="11"/>
    </location>
</feature>
<feature type="non-terminal residue" evidence="2">
    <location>
        <position position="80"/>
    </location>
</feature>
<protein>
    <submittedName>
        <fullName evidence="2">Uncharacterized protein</fullName>
    </submittedName>
</protein>
<reference evidence="2" key="1">
    <citation type="submission" date="2021-02" db="EMBL/GenBank/DDBJ databases">
        <authorList>
            <person name="Nowell W R."/>
        </authorList>
    </citation>
    <scope>NUCLEOTIDE SEQUENCE</scope>
</reference>